<protein>
    <submittedName>
        <fullName evidence="1">TIGR02996 domain-containing protein</fullName>
    </submittedName>
</protein>
<dbReference type="NCBIfam" id="TIGR02996">
    <property type="entry name" value="rpt_mate_G_obs"/>
    <property type="match status" value="1"/>
</dbReference>
<keyword evidence="2" id="KW-1185">Reference proteome</keyword>
<gene>
    <name evidence="1" type="ORF">R5W23_001825</name>
</gene>
<dbReference type="EMBL" id="JAXBLV010000180">
    <property type="protein sequence ID" value="MDY3560580.1"/>
    <property type="molecule type" value="Genomic_DNA"/>
</dbReference>
<evidence type="ECO:0000313" key="2">
    <source>
        <dbReference type="Proteomes" id="UP001272242"/>
    </source>
</evidence>
<organism evidence="1 2">
    <name type="scientific">Gemmata algarum</name>
    <dbReference type="NCBI Taxonomy" id="2975278"/>
    <lineage>
        <taxon>Bacteria</taxon>
        <taxon>Pseudomonadati</taxon>
        <taxon>Planctomycetota</taxon>
        <taxon>Planctomycetia</taxon>
        <taxon>Gemmatales</taxon>
        <taxon>Gemmataceae</taxon>
        <taxon>Gemmata</taxon>
    </lineage>
</organism>
<comment type="caution">
    <text evidence="1">The sequence shown here is derived from an EMBL/GenBank/DDBJ whole genome shotgun (WGS) entry which is preliminary data.</text>
</comment>
<sequence length="266" mass="28699">MTDDEHAFIRAAQAEPDEDTLRLAYADWLDEQGEGAHAAFARLQVCRSRAGMFDPGRSRWLGQERAALQKHQRRWNGRAHRLLCRLGFTGTVGTRRGGLRGWDYHRGMIAALTVEAGALAADGAAVLALGPVAHLRLATWPTHQLPPLPVGVKVVSVAGSVARDRSFDLRPFAPVAGVPVLDLRRAGPRLRPDVVFPLVRAGALSPVVLCRATRGQPWPGPGHDVVGPCGDAHIVDPDGKWGALRLPFADLTGELLTPLPYQGASR</sequence>
<accession>A0ABU5F1G8</accession>
<dbReference type="InterPro" id="IPR014338">
    <property type="entry name" value="CHP02996_rpt-companion-dom"/>
</dbReference>
<proteinExistence type="predicted"/>
<reference evidence="2" key="1">
    <citation type="journal article" date="2023" name="Mar. Drugs">
        <title>Gemmata algarum, a Novel Planctomycete Isolated from an Algal Mat, Displays Antimicrobial Activity.</title>
        <authorList>
            <person name="Kumar G."/>
            <person name="Kallscheuer N."/>
            <person name="Kashif M."/>
            <person name="Ahamad S."/>
            <person name="Jagadeeshwari U."/>
            <person name="Pannikurungottu S."/>
            <person name="Haufschild T."/>
            <person name="Kabuu M."/>
            <person name="Sasikala C."/>
            <person name="Jogler C."/>
            <person name="Ramana C."/>
        </authorList>
    </citation>
    <scope>NUCLEOTIDE SEQUENCE [LARGE SCALE GENOMIC DNA]</scope>
    <source>
        <strain evidence="2">JC673</strain>
    </source>
</reference>
<evidence type="ECO:0000313" key="1">
    <source>
        <dbReference type="EMBL" id="MDY3560580.1"/>
    </source>
</evidence>
<name>A0ABU5F1G8_9BACT</name>
<dbReference type="RefSeq" id="WP_320687125.1">
    <property type="nucleotide sequence ID" value="NZ_JAXBLV010000180.1"/>
</dbReference>
<dbReference type="Proteomes" id="UP001272242">
    <property type="component" value="Unassembled WGS sequence"/>
</dbReference>